<feature type="transmembrane region" description="Helical" evidence="8">
    <location>
        <begin position="60"/>
        <end position="80"/>
    </location>
</feature>
<feature type="transmembrane region" description="Helical" evidence="8">
    <location>
        <begin position="180"/>
        <end position="198"/>
    </location>
</feature>
<accession>A0A1N6ZRC1</accession>
<dbReference type="Pfam" id="PF00528">
    <property type="entry name" value="BPD_transp_1"/>
    <property type="match status" value="1"/>
</dbReference>
<keyword evidence="5 8" id="KW-0812">Transmembrane</keyword>
<evidence type="ECO:0000313" key="11">
    <source>
        <dbReference type="Proteomes" id="UP000186914"/>
    </source>
</evidence>
<evidence type="ECO:0000256" key="4">
    <source>
        <dbReference type="ARBA" id="ARBA00022475"/>
    </source>
</evidence>
<evidence type="ECO:0000256" key="1">
    <source>
        <dbReference type="ARBA" id="ARBA00004651"/>
    </source>
</evidence>
<evidence type="ECO:0000259" key="9">
    <source>
        <dbReference type="PROSITE" id="PS50928"/>
    </source>
</evidence>
<evidence type="ECO:0000256" key="3">
    <source>
        <dbReference type="ARBA" id="ARBA00022448"/>
    </source>
</evidence>
<evidence type="ECO:0000256" key="6">
    <source>
        <dbReference type="ARBA" id="ARBA00022989"/>
    </source>
</evidence>
<evidence type="ECO:0000313" key="10">
    <source>
        <dbReference type="EMBL" id="SIR29432.1"/>
    </source>
</evidence>
<feature type="domain" description="ABC transmembrane type-1" evidence="9">
    <location>
        <begin position="316"/>
        <end position="549"/>
    </location>
</feature>
<feature type="transmembrane region" description="Helical" evidence="8">
    <location>
        <begin position="530"/>
        <end position="552"/>
    </location>
</feature>
<dbReference type="Proteomes" id="UP000186914">
    <property type="component" value="Unassembled WGS sequence"/>
</dbReference>
<dbReference type="CDD" id="cd06261">
    <property type="entry name" value="TM_PBP2"/>
    <property type="match status" value="1"/>
</dbReference>
<dbReference type="InterPro" id="IPR000515">
    <property type="entry name" value="MetI-like"/>
</dbReference>
<dbReference type="NCBIfam" id="TIGR00974">
    <property type="entry name" value="3a0107s02c"/>
    <property type="match status" value="1"/>
</dbReference>
<dbReference type="PANTHER" id="PTHR43470:SF5">
    <property type="entry name" value="PHOSPHATE TRANSPORT SYSTEM PERMEASE PROTEIN PSTA"/>
    <property type="match status" value="1"/>
</dbReference>
<feature type="transmembrane region" description="Helical" evidence="8">
    <location>
        <begin position="401"/>
        <end position="430"/>
    </location>
</feature>
<feature type="transmembrane region" description="Helical" evidence="8">
    <location>
        <begin position="234"/>
        <end position="252"/>
    </location>
</feature>
<keyword evidence="4 8" id="KW-1003">Cell membrane</keyword>
<dbReference type="GO" id="GO:0005886">
    <property type="term" value="C:plasma membrane"/>
    <property type="evidence" value="ECO:0007669"/>
    <property type="project" value="UniProtKB-SubCell"/>
</dbReference>
<sequence>MATDTGEYEKTSGFGQVSQTTGTIFKYALLAATLVGIIALGALLLYVANDAIQPFTADPGWYLVFFTTFVLPTVAVGWYLNRTSGVALSTGVTTIGMLLVGTIFAAGISTVFIDVVYPLMWFAYFVAFAVPIAFAIGLSRSDFEIPFLGWLGITVITFGASLALVPYGILRLLYIPTNGMSMALTFGSVAALAGRSYVSKRWDEERTANIAAGIILLVTILSSFVGGLTGIGAVAAPILTTMALVPVGLYVADTVTHRPENKVGLALPVAIIGGALLGAFLVDVLSFAGPQSWLDWGFVTGNSSSTAADAGLYPAIVGSVLLMFVVSLVSFPLGVGAAVYLEEYAPDNKLTRIITINVSNLAGVPSVVYGLLGAGVFVTYLGPGIPVLPPAIANPLGLSPVYVAGSLFGSGTIVVGGLALSLLILPIIIISSQEAIRAVPNDMRQASYGMGATKWQTVRNVVLPRAFPGILTGTILGLGRAVGETAPLIMIGAANIAPVPRTFESVVAAMPMQIYVWAGTFATPEFFERVVPAGVIVLLIAMLAMNSVAIALRNKYQKEG</sequence>
<reference evidence="11" key="1">
    <citation type="submission" date="2017-01" db="EMBL/GenBank/DDBJ databases">
        <authorList>
            <person name="Varghese N."/>
            <person name="Submissions S."/>
        </authorList>
    </citation>
    <scope>NUCLEOTIDE SEQUENCE [LARGE SCALE GENOMIC DNA]</scope>
    <source>
        <strain evidence="11">CGMCC 1.7737</strain>
    </source>
</reference>
<feature type="transmembrane region" description="Helical" evidence="8">
    <location>
        <begin position="361"/>
        <end position="381"/>
    </location>
</feature>
<feature type="transmembrane region" description="Helical" evidence="8">
    <location>
        <begin position="150"/>
        <end position="174"/>
    </location>
</feature>
<evidence type="ECO:0000256" key="7">
    <source>
        <dbReference type="ARBA" id="ARBA00023136"/>
    </source>
</evidence>
<dbReference type="GO" id="GO:0035435">
    <property type="term" value="P:phosphate ion transmembrane transport"/>
    <property type="evidence" value="ECO:0007669"/>
    <property type="project" value="InterPro"/>
</dbReference>
<dbReference type="PROSITE" id="PS50928">
    <property type="entry name" value="ABC_TM1"/>
    <property type="match status" value="1"/>
</dbReference>
<dbReference type="SUPFAM" id="SSF161098">
    <property type="entry name" value="MetI-like"/>
    <property type="match status" value="1"/>
</dbReference>
<proteinExistence type="inferred from homology"/>
<dbReference type="EMBL" id="FTNO01000001">
    <property type="protein sequence ID" value="SIR29432.1"/>
    <property type="molecule type" value="Genomic_DNA"/>
</dbReference>
<feature type="transmembrane region" description="Helical" evidence="8">
    <location>
        <begin position="27"/>
        <end position="48"/>
    </location>
</feature>
<feature type="transmembrane region" description="Helical" evidence="8">
    <location>
        <begin position="92"/>
        <end position="113"/>
    </location>
</feature>
<feature type="transmembrane region" description="Helical" evidence="8">
    <location>
        <begin position="312"/>
        <end position="341"/>
    </location>
</feature>
<keyword evidence="11" id="KW-1185">Reference proteome</keyword>
<keyword evidence="3" id="KW-0813">Transport</keyword>
<dbReference type="Gene3D" id="1.10.3720.10">
    <property type="entry name" value="MetI-like"/>
    <property type="match status" value="1"/>
</dbReference>
<keyword evidence="7 8" id="KW-0472">Membrane</keyword>
<dbReference type="AlphaFoldDB" id="A0A1N6ZRC1"/>
<name>A0A1N6ZRC1_9EURY</name>
<organism evidence="10 11">
    <name type="scientific">Haladaptatus litoreus</name>
    <dbReference type="NCBI Taxonomy" id="553468"/>
    <lineage>
        <taxon>Archaea</taxon>
        <taxon>Methanobacteriati</taxon>
        <taxon>Methanobacteriota</taxon>
        <taxon>Stenosarchaea group</taxon>
        <taxon>Halobacteria</taxon>
        <taxon>Halobacteriales</taxon>
        <taxon>Haladaptataceae</taxon>
        <taxon>Haladaptatus</taxon>
    </lineage>
</organism>
<dbReference type="GO" id="GO:0005315">
    <property type="term" value="F:phosphate transmembrane transporter activity"/>
    <property type="evidence" value="ECO:0007669"/>
    <property type="project" value="InterPro"/>
</dbReference>
<comment type="similarity">
    <text evidence="2 8">Belongs to the binding-protein-dependent transport system permease family. CysTW subfamily.</text>
</comment>
<feature type="transmembrane region" description="Helical" evidence="8">
    <location>
        <begin position="264"/>
        <end position="288"/>
    </location>
</feature>
<keyword evidence="6 8" id="KW-1133">Transmembrane helix</keyword>
<protein>
    <recommendedName>
        <fullName evidence="8">Phosphate transport system permease protein PstA</fullName>
    </recommendedName>
</protein>
<dbReference type="InterPro" id="IPR035906">
    <property type="entry name" value="MetI-like_sf"/>
</dbReference>
<comment type="caution">
    <text evidence="8">Lacks conserved residue(s) required for the propagation of feature annotation.</text>
</comment>
<dbReference type="OrthoDB" id="11402at2157"/>
<evidence type="ECO:0000256" key="8">
    <source>
        <dbReference type="RuleBase" id="RU363043"/>
    </source>
</evidence>
<dbReference type="RefSeq" id="WP_076430034.1">
    <property type="nucleotide sequence ID" value="NZ_FTNO01000001.1"/>
</dbReference>
<dbReference type="InterPro" id="IPR005672">
    <property type="entry name" value="Phosphate_PstA"/>
</dbReference>
<feature type="transmembrane region" description="Helical" evidence="8">
    <location>
        <begin position="119"/>
        <end position="138"/>
    </location>
</feature>
<feature type="transmembrane region" description="Helical" evidence="8">
    <location>
        <begin position="210"/>
        <end position="228"/>
    </location>
</feature>
<comment type="subcellular location">
    <subcellularLocation>
        <location evidence="1 8">Cell membrane</location>
        <topology evidence="1 8">Multi-pass membrane protein</topology>
    </subcellularLocation>
</comment>
<evidence type="ECO:0000256" key="2">
    <source>
        <dbReference type="ARBA" id="ARBA00007069"/>
    </source>
</evidence>
<gene>
    <name evidence="10" type="ORF">SAMN05421858_2137</name>
</gene>
<dbReference type="PANTHER" id="PTHR43470">
    <property type="entry name" value="PHOSPHATE TRANSPORT SYSTEM PERMEASE PROTEIN PSTA-RELATED"/>
    <property type="match status" value="1"/>
</dbReference>
<evidence type="ECO:0000256" key="5">
    <source>
        <dbReference type="ARBA" id="ARBA00022692"/>
    </source>
</evidence>